<feature type="transmembrane region" description="Helical" evidence="1">
    <location>
        <begin position="171"/>
        <end position="193"/>
    </location>
</feature>
<keyword evidence="1" id="KW-0472">Membrane</keyword>
<dbReference type="Proteomes" id="UP000736335">
    <property type="component" value="Unassembled WGS sequence"/>
</dbReference>
<reference evidence="3" key="1">
    <citation type="journal article" date="2020" name="Nat. Commun.">
        <title>Large-scale genome sequencing of mycorrhizal fungi provides insights into the early evolution of symbiotic traits.</title>
        <authorList>
            <person name="Miyauchi S."/>
            <person name="Kiss E."/>
            <person name="Kuo A."/>
            <person name="Drula E."/>
            <person name="Kohler A."/>
            <person name="Sanchez-Garcia M."/>
            <person name="Morin E."/>
            <person name="Andreopoulos B."/>
            <person name="Barry K.W."/>
            <person name="Bonito G."/>
            <person name="Buee M."/>
            <person name="Carver A."/>
            <person name="Chen C."/>
            <person name="Cichocki N."/>
            <person name="Clum A."/>
            <person name="Culley D."/>
            <person name="Crous P.W."/>
            <person name="Fauchery L."/>
            <person name="Girlanda M."/>
            <person name="Hayes R.D."/>
            <person name="Keri Z."/>
            <person name="LaButti K."/>
            <person name="Lipzen A."/>
            <person name="Lombard V."/>
            <person name="Magnuson J."/>
            <person name="Maillard F."/>
            <person name="Murat C."/>
            <person name="Nolan M."/>
            <person name="Ohm R.A."/>
            <person name="Pangilinan J."/>
            <person name="Pereira M.F."/>
            <person name="Perotto S."/>
            <person name="Peter M."/>
            <person name="Pfister S."/>
            <person name="Riley R."/>
            <person name="Sitrit Y."/>
            <person name="Stielow J.B."/>
            <person name="Szollosi G."/>
            <person name="Zifcakova L."/>
            <person name="Stursova M."/>
            <person name="Spatafora J.W."/>
            <person name="Tedersoo L."/>
            <person name="Vaario L.M."/>
            <person name="Yamada A."/>
            <person name="Yan M."/>
            <person name="Wang P."/>
            <person name="Xu J."/>
            <person name="Bruns T."/>
            <person name="Baldrian P."/>
            <person name="Vilgalys R."/>
            <person name="Dunand C."/>
            <person name="Henrissat B."/>
            <person name="Grigoriev I.V."/>
            <person name="Hibbett D."/>
            <person name="Nagy L.G."/>
            <person name="Martin F.M."/>
        </authorList>
    </citation>
    <scope>NUCLEOTIDE SEQUENCE</scope>
    <source>
        <strain evidence="3">UH-Tt-Lm1</strain>
    </source>
</reference>
<evidence type="ECO:0000259" key="2">
    <source>
        <dbReference type="Pfam" id="PF20151"/>
    </source>
</evidence>
<comment type="caution">
    <text evidence="3">The sequence shown here is derived from an EMBL/GenBank/DDBJ whole genome shotgun (WGS) entry which is preliminary data.</text>
</comment>
<feature type="domain" description="DUF6533" evidence="2">
    <location>
        <begin position="16"/>
        <end position="63"/>
    </location>
</feature>
<feature type="transmembrane region" description="Helical" evidence="1">
    <location>
        <begin position="52"/>
        <end position="70"/>
    </location>
</feature>
<dbReference type="OrthoDB" id="2686513at2759"/>
<dbReference type="Pfam" id="PF20151">
    <property type="entry name" value="DUF6533"/>
    <property type="match status" value="1"/>
</dbReference>
<dbReference type="InterPro" id="IPR045340">
    <property type="entry name" value="DUF6533"/>
</dbReference>
<accession>A0A9P6L7B4</accession>
<organism evidence="3 4">
    <name type="scientific">Thelephora terrestris</name>
    <dbReference type="NCBI Taxonomy" id="56493"/>
    <lineage>
        <taxon>Eukaryota</taxon>
        <taxon>Fungi</taxon>
        <taxon>Dikarya</taxon>
        <taxon>Basidiomycota</taxon>
        <taxon>Agaricomycotina</taxon>
        <taxon>Agaricomycetes</taxon>
        <taxon>Thelephorales</taxon>
        <taxon>Thelephoraceae</taxon>
        <taxon>Thelephora</taxon>
    </lineage>
</organism>
<evidence type="ECO:0000313" key="4">
    <source>
        <dbReference type="Proteomes" id="UP000736335"/>
    </source>
</evidence>
<name>A0A9P6L7B4_9AGAM</name>
<reference evidence="3" key="2">
    <citation type="submission" date="2020-11" db="EMBL/GenBank/DDBJ databases">
        <authorList>
            <consortium name="DOE Joint Genome Institute"/>
            <person name="Kuo A."/>
            <person name="Miyauchi S."/>
            <person name="Kiss E."/>
            <person name="Drula E."/>
            <person name="Kohler A."/>
            <person name="Sanchez-Garcia M."/>
            <person name="Andreopoulos B."/>
            <person name="Barry K.W."/>
            <person name="Bonito G."/>
            <person name="Buee M."/>
            <person name="Carver A."/>
            <person name="Chen C."/>
            <person name="Cichocki N."/>
            <person name="Clum A."/>
            <person name="Culley D."/>
            <person name="Crous P.W."/>
            <person name="Fauchery L."/>
            <person name="Girlanda M."/>
            <person name="Hayes R."/>
            <person name="Keri Z."/>
            <person name="Labutti K."/>
            <person name="Lipzen A."/>
            <person name="Lombard V."/>
            <person name="Magnuson J."/>
            <person name="Maillard F."/>
            <person name="Morin E."/>
            <person name="Murat C."/>
            <person name="Nolan M."/>
            <person name="Ohm R."/>
            <person name="Pangilinan J."/>
            <person name="Pereira M."/>
            <person name="Perotto S."/>
            <person name="Peter M."/>
            <person name="Riley R."/>
            <person name="Sitrit Y."/>
            <person name="Stielow B."/>
            <person name="Szollosi G."/>
            <person name="Zifcakova L."/>
            <person name="Stursova M."/>
            <person name="Spatafora J.W."/>
            <person name="Tedersoo L."/>
            <person name="Vaario L.-M."/>
            <person name="Yamada A."/>
            <person name="Yan M."/>
            <person name="Wang P."/>
            <person name="Xu J."/>
            <person name="Bruns T."/>
            <person name="Baldrian P."/>
            <person name="Vilgalys R."/>
            <person name="Henrissat B."/>
            <person name="Grigoriev I.V."/>
            <person name="Hibbett D."/>
            <person name="Nagy L.G."/>
            <person name="Martin F.M."/>
        </authorList>
    </citation>
    <scope>NUCLEOTIDE SEQUENCE</scope>
    <source>
        <strain evidence="3">UH-Tt-Lm1</strain>
    </source>
</reference>
<evidence type="ECO:0000313" key="3">
    <source>
        <dbReference type="EMBL" id="KAF9785826.1"/>
    </source>
</evidence>
<feature type="transmembrane region" description="Helical" evidence="1">
    <location>
        <begin position="119"/>
        <end position="139"/>
    </location>
</feature>
<keyword evidence="1" id="KW-0812">Transmembrane</keyword>
<proteinExistence type="predicted"/>
<feature type="transmembrane region" description="Helical" evidence="1">
    <location>
        <begin position="214"/>
        <end position="232"/>
    </location>
</feature>
<keyword evidence="4" id="KW-1185">Reference proteome</keyword>
<keyword evidence="1" id="KW-1133">Transmembrane helix</keyword>
<evidence type="ECO:0000256" key="1">
    <source>
        <dbReference type="SAM" id="Phobius"/>
    </source>
</evidence>
<feature type="transmembrane region" description="Helical" evidence="1">
    <location>
        <begin position="12"/>
        <end position="31"/>
    </location>
</feature>
<dbReference type="EMBL" id="WIUZ02000006">
    <property type="protein sequence ID" value="KAF9785826.1"/>
    <property type="molecule type" value="Genomic_DNA"/>
</dbReference>
<dbReference type="AlphaFoldDB" id="A0A9P6L7B4"/>
<protein>
    <recommendedName>
        <fullName evidence="2">DUF6533 domain-containing protein</fullName>
    </recommendedName>
</protein>
<sequence>MDSLVQNGWEHLAVQYISLIALTLLYYDYALTLDRERSLFWSKGGFKQWGSVLFFLNRYCGVIGHAPVFIQKFAQSNSTLYLLCKPIHSYHQILALIMQTIIGMTFVMRTYALYDRSRVVLVGLICLGATEIAVTGWMISRAKGPAMSPILPEGSTGCSIGLSWSQSWRFAVAWCCVMLFDLIVVAMTLVRTIQINRRDGKERTLVNLLMRDGVMYFGVISLATLSNIVVFLEVTRGIATTMTNVLASILVSRLTFNLREPRGHSVTAMTTTATSPSPMSTPIILYVPTDIEDVDGVVTRDSRRFVL</sequence>
<gene>
    <name evidence="3" type="ORF">BJ322DRAFT_743865</name>
</gene>
<feature type="transmembrane region" description="Helical" evidence="1">
    <location>
        <begin position="90"/>
        <end position="107"/>
    </location>
</feature>